<evidence type="ECO:0000313" key="3">
    <source>
        <dbReference type="Proteomes" id="UP000290527"/>
    </source>
</evidence>
<comment type="caution">
    <text evidence="2">The sequence shown here is derived from an EMBL/GenBank/DDBJ whole genome shotgun (WGS) entry which is preliminary data.</text>
</comment>
<feature type="transmembrane region" description="Helical" evidence="1">
    <location>
        <begin position="12"/>
        <end position="34"/>
    </location>
</feature>
<evidence type="ECO:0000313" key="2">
    <source>
        <dbReference type="EMBL" id="GBF36430.1"/>
    </source>
</evidence>
<evidence type="ECO:0000256" key="1">
    <source>
        <dbReference type="SAM" id="Phobius"/>
    </source>
</evidence>
<organism evidence="2 3">
    <name type="scientific">Methanofervidicoccus abyssi</name>
    <dbReference type="NCBI Taxonomy" id="2082189"/>
    <lineage>
        <taxon>Archaea</taxon>
        <taxon>Methanobacteriati</taxon>
        <taxon>Methanobacteriota</taxon>
        <taxon>Methanomada group</taxon>
        <taxon>Methanococci</taxon>
        <taxon>Methanococcales</taxon>
        <taxon>Methanofervidicoccus</taxon>
    </lineage>
</organism>
<keyword evidence="1" id="KW-0812">Transmembrane</keyword>
<keyword evidence="1" id="KW-0472">Membrane</keyword>
<protein>
    <submittedName>
        <fullName evidence="2">Uncharacterized protein</fullName>
    </submittedName>
</protein>
<accession>A0A401HQF7</accession>
<dbReference type="Proteomes" id="UP000290527">
    <property type="component" value="Unassembled WGS sequence"/>
</dbReference>
<dbReference type="RefSeq" id="WP_131007207.1">
    <property type="nucleotide sequence ID" value="NZ_BFAX01000003.1"/>
</dbReference>
<sequence>MVGLSKLKSNKGYIFTFEAIVAVMAVLLIFYVGYFTITYNILTFHEEKRNIEAFEKSNLIADKIFKDYEFPSDSYVPDYLRFVDRVREMYYTSRETIPGTFDPYSNAAYYFSNVIYYFRNVPNIISNVNITDMSIPTQIQNFGNIYVKTKNLLVPVEMWKYNSSTDISEDISIGEVLYFGTNVSSKLEYINISAPESVNVTISVNGVPFEMEINSTPRISGFGKVINTYSYQPNEIKILNISRDVPITLYIRYTQPSTIYVLVLRPANISCVIPLRN</sequence>
<dbReference type="AlphaFoldDB" id="A0A401HQF7"/>
<gene>
    <name evidence="2" type="ORF">MHHB_P0660</name>
</gene>
<proteinExistence type="predicted"/>
<dbReference type="EMBL" id="BFAX01000003">
    <property type="protein sequence ID" value="GBF36430.1"/>
    <property type="molecule type" value="Genomic_DNA"/>
</dbReference>
<keyword evidence="1" id="KW-1133">Transmembrane helix</keyword>
<keyword evidence="3" id="KW-1185">Reference proteome</keyword>
<dbReference type="OrthoDB" id="101984at2157"/>
<reference evidence="2 3" key="1">
    <citation type="journal article" date="2019" name="Int. J. Syst. Evol. Microbiol.">
        <title>Methanofervidicoccus abyssi gen. nov., sp. nov., a hydrogenotrophic methanogen, isolated from a hydrothermal vent chimney in the Mid-Cayman Spreading Center, the Caribbean Sea.</title>
        <authorList>
            <person name="Sakai S."/>
            <person name="Takaki Y."/>
            <person name="Miyazaki M."/>
            <person name="Ogawara M."/>
            <person name="Yanagawa K."/>
            <person name="Miyazaki J."/>
            <person name="Takai K."/>
        </authorList>
    </citation>
    <scope>NUCLEOTIDE SEQUENCE [LARGE SCALE GENOMIC DNA]</scope>
    <source>
        <strain evidence="2 3">HHB</strain>
    </source>
</reference>
<name>A0A401HQF7_9EURY</name>